<dbReference type="EMBL" id="SSGG01000038">
    <property type="protein sequence ID" value="TXI37925.1"/>
    <property type="molecule type" value="Genomic_DNA"/>
</dbReference>
<name>A0A5C7WMT2_METME</name>
<reference evidence="1 2" key="1">
    <citation type="submission" date="2018-09" db="EMBL/GenBank/DDBJ databases">
        <title>Metagenome Assembled Genomes from an Advanced Water Purification Facility.</title>
        <authorList>
            <person name="Stamps B.W."/>
            <person name="Spear J.R."/>
        </authorList>
    </citation>
    <scope>NUCLEOTIDE SEQUENCE [LARGE SCALE GENOMIC DNA]</scope>
    <source>
        <strain evidence="1">Bin_42_2</strain>
    </source>
</reference>
<evidence type="ECO:0000313" key="1">
    <source>
        <dbReference type="EMBL" id="TXI37925.1"/>
    </source>
</evidence>
<organism evidence="1 2">
    <name type="scientific">Methylophilus methylotrophus</name>
    <name type="common">Bacterium W3A1</name>
    <dbReference type="NCBI Taxonomy" id="17"/>
    <lineage>
        <taxon>Bacteria</taxon>
        <taxon>Pseudomonadati</taxon>
        <taxon>Pseudomonadota</taxon>
        <taxon>Betaproteobacteria</taxon>
        <taxon>Nitrosomonadales</taxon>
        <taxon>Methylophilaceae</taxon>
        <taxon>Methylophilus</taxon>
    </lineage>
</organism>
<accession>A0A5C7WMT2</accession>
<dbReference type="AlphaFoldDB" id="A0A5C7WMT2"/>
<evidence type="ECO:0000313" key="2">
    <source>
        <dbReference type="Proteomes" id="UP000321374"/>
    </source>
</evidence>
<comment type="caution">
    <text evidence="1">The sequence shown here is derived from an EMBL/GenBank/DDBJ whole genome shotgun (WGS) entry which is preliminary data.</text>
</comment>
<dbReference type="Proteomes" id="UP000321374">
    <property type="component" value="Unassembled WGS sequence"/>
</dbReference>
<gene>
    <name evidence="1" type="ORF">E6Q51_02280</name>
</gene>
<proteinExistence type="predicted"/>
<protein>
    <submittedName>
        <fullName evidence="1">Uncharacterized protein</fullName>
    </submittedName>
</protein>
<sequence>MSHTFQHVIFELKLIHQELWFSTKTDLDELSHCDKWRGSEIRSTGGRTLAMQVGHPDEWEYTIFYHEHDTGLIIDEPDEDTAVSEAFLKDVWFWMTMLVHPYIDDNGLFSPEDECRGDCYSG</sequence>